<evidence type="ECO:0000313" key="5">
    <source>
        <dbReference type="Proteomes" id="UP001396334"/>
    </source>
</evidence>
<feature type="domain" description="Aminotransferase-like plant mobile" evidence="3">
    <location>
        <begin position="101"/>
        <end position="455"/>
    </location>
</feature>
<proteinExistence type="predicted"/>
<dbReference type="PANTHER" id="PTHR46033">
    <property type="entry name" value="PROTEIN MAIN-LIKE 2"/>
    <property type="match status" value="1"/>
</dbReference>
<feature type="compositionally biased region" description="Basic and acidic residues" evidence="2">
    <location>
        <begin position="528"/>
        <end position="537"/>
    </location>
</feature>
<organism evidence="4 5">
    <name type="scientific">Hibiscus sabdariffa</name>
    <name type="common">roselle</name>
    <dbReference type="NCBI Taxonomy" id="183260"/>
    <lineage>
        <taxon>Eukaryota</taxon>
        <taxon>Viridiplantae</taxon>
        <taxon>Streptophyta</taxon>
        <taxon>Embryophyta</taxon>
        <taxon>Tracheophyta</taxon>
        <taxon>Spermatophyta</taxon>
        <taxon>Magnoliopsida</taxon>
        <taxon>eudicotyledons</taxon>
        <taxon>Gunneridae</taxon>
        <taxon>Pentapetalae</taxon>
        <taxon>rosids</taxon>
        <taxon>malvids</taxon>
        <taxon>Malvales</taxon>
        <taxon>Malvaceae</taxon>
        <taxon>Malvoideae</taxon>
        <taxon>Hibiscus</taxon>
    </lineage>
</organism>
<sequence>MEDSSNSIVEEREELMVSPDNKSLELRTAHFLTPSIDSNSINGTPIANLPKHRLSSLPTTFDPKTRPIKANFYGWRYPQKDWKTWVVKMAPLHESTWKKAGIFEAILNSTYKIERNNDLVLGVAEKWCHETKSFIFPWGEATVTLEDIMVLGGYSVLGSPVFAPVETREMEEARRKLDNARKEFNKSSSKKAHQSLWLKKFMNSGSEIEHEAFLALWLSRFVLPSCYDVVVNTVFPIAVHLARGTRIAFGPAVLAKIYADLSCLKRKIVASTRPDADSGDGIVAVALWSPLQLVQVWVWERFSKLHPRPNLIKNGEPRLALWHGLKWNVQDVRSVLDSAKESFEWRPYVNNAKFYGATAKWIPVDSSLDDELLSFARSLRASELVGLGCIEQYLPHRVALQFGMDQDVPGHVPRSNGSPEIAWADYSSPIASGKLYIPSRVSNAEVTSRYSNWWKHSMLTLQEESKDVLQKQRSFTMTPKRTTGSNESDAFINFKTILKSSKQPEEDYTCSGFKTTPKNFNQSRGLKRMNEDNKASSDHGSPLKRLKQSSQYTKPQKEVCNASSVARSSLTPHEFPRKNSKGPALGSEVNNESKNETVSSGSVFKPLKESQPDFVIQRELNNSPFPPGFPPKGNMMQAKGSLNEDKANPTVPPGFPPKSNRVEVKDIIDVEDSDEDKVTVTIDNSAMNYGSVGGNHSASHPENFSLDSDDEDQLTISEMLRSNKKINDIDCRSALDNSSGQCSVAHNELPRCELKTTLGASTGAAIDENGETSSDGKLGNNDGPYETPWLHLEERISRLERLAAKIKANIFEQGIFKKKKTRKTQNKARTGHPTEMEIIIKYSQEFAINAEKNERGSIIADKEKIFISIIAPNKGKRNIGDCKPFLAQISFGSVNLPYIRVGSGVKSWTGEIHGRVVCDVCADSSIGPEDHVLEGAEVAVLCITKSGQVVNYQAFTNAKGIYSVAETMPESDRWSACLARPISSFHDHCNHPGGRSTGIKFTYSRPSGHFHTVRPFVYQPSTAPSYCSETVSE</sequence>
<feature type="region of interest" description="Disordered" evidence="2">
    <location>
        <begin position="505"/>
        <end position="606"/>
    </location>
</feature>
<dbReference type="Proteomes" id="UP001396334">
    <property type="component" value="Unassembled WGS sequence"/>
</dbReference>
<feature type="compositionally biased region" description="Polar residues" evidence="2">
    <location>
        <begin position="588"/>
        <end position="602"/>
    </location>
</feature>
<comment type="caution">
    <text evidence="4">The sequence shown here is derived from an EMBL/GenBank/DDBJ whole genome shotgun (WGS) entry which is preliminary data.</text>
</comment>
<evidence type="ECO:0000313" key="4">
    <source>
        <dbReference type="EMBL" id="KAK9025861.1"/>
    </source>
</evidence>
<feature type="compositionally biased region" description="Polar residues" evidence="2">
    <location>
        <begin position="512"/>
        <end position="524"/>
    </location>
</feature>
<gene>
    <name evidence="4" type="ORF">V6N11_038716</name>
</gene>
<evidence type="ECO:0000256" key="2">
    <source>
        <dbReference type="SAM" id="MobiDB-lite"/>
    </source>
</evidence>
<feature type="coiled-coil region" evidence="1">
    <location>
        <begin position="163"/>
        <end position="190"/>
    </location>
</feature>
<evidence type="ECO:0000259" key="3">
    <source>
        <dbReference type="Pfam" id="PF10536"/>
    </source>
</evidence>
<dbReference type="Pfam" id="PF01190">
    <property type="entry name" value="Pollen_Ole_e_1"/>
    <property type="match status" value="1"/>
</dbReference>
<dbReference type="Pfam" id="PF10536">
    <property type="entry name" value="PMD"/>
    <property type="match status" value="1"/>
</dbReference>
<accession>A0ABR2SKS3</accession>
<protein>
    <recommendedName>
        <fullName evidence="3">Aminotransferase-like plant mobile domain-containing protein</fullName>
    </recommendedName>
</protein>
<dbReference type="EMBL" id="JBBPBN010000013">
    <property type="protein sequence ID" value="KAK9025861.1"/>
    <property type="molecule type" value="Genomic_DNA"/>
</dbReference>
<keyword evidence="1" id="KW-0175">Coiled coil</keyword>
<evidence type="ECO:0000256" key="1">
    <source>
        <dbReference type="SAM" id="Coils"/>
    </source>
</evidence>
<dbReference type="PANTHER" id="PTHR46033:SF86">
    <property type="entry name" value="GLOBULAR STAGE, PUTATIVE-RELATED"/>
    <property type="match status" value="1"/>
</dbReference>
<dbReference type="InterPro" id="IPR019557">
    <property type="entry name" value="AminoTfrase-like_pln_mobile"/>
</dbReference>
<name>A0ABR2SKS3_9ROSI</name>
<feature type="compositionally biased region" description="Polar residues" evidence="2">
    <location>
        <begin position="561"/>
        <end position="571"/>
    </location>
</feature>
<keyword evidence="5" id="KW-1185">Reference proteome</keyword>
<reference evidence="4 5" key="1">
    <citation type="journal article" date="2024" name="G3 (Bethesda)">
        <title>Genome assembly of Hibiscus sabdariffa L. provides insights into metabolisms of medicinal natural products.</title>
        <authorList>
            <person name="Kim T."/>
        </authorList>
    </citation>
    <scope>NUCLEOTIDE SEQUENCE [LARGE SCALE GENOMIC DNA]</scope>
    <source>
        <strain evidence="4">TK-2024</strain>
        <tissue evidence="4">Old leaves</tissue>
    </source>
</reference>
<dbReference type="InterPro" id="IPR044824">
    <property type="entry name" value="MAIN-like"/>
</dbReference>